<evidence type="ECO:0000256" key="1">
    <source>
        <dbReference type="ARBA" id="ARBA00023015"/>
    </source>
</evidence>
<dbReference type="PANTHER" id="PTHR43132">
    <property type="entry name" value="ARSENICAL RESISTANCE OPERON REPRESSOR ARSR-RELATED"/>
    <property type="match status" value="1"/>
</dbReference>
<proteinExistence type="predicted"/>
<dbReference type="GO" id="GO:0003677">
    <property type="term" value="F:DNA binding"/>
    <property type="evidence" value="ECO:0007669"/>
    <property type="project" value="UniProtKB-KW"/>
</dbReference>
<feature type="domain" description="HTH arsR-type" evidence="4">
    <location>
        <begin position="17"/>
        <end position="110"/>
    </location>
</feature>
<dbReference type="Pfam" id="PF12840">
    <property type="entry name" value="HTH_20"/>
    <property type="match status" value="1"/>
</dbReference>
<keyword evidence="3" id="KW-0804">Transcription</keyword>
<name>A0A7X1TS71_9DEIO</name>
<evidence type="ECO:0000256" key="3">
    <source>
        <dbReference type="ARBA" id="ARBA00023163"/>
    </source>
</evidence>
<dbReference type="PROSITE" id="PS50987">
    <property type="entry name" value="HTH_ARSR_2"/>
    <property type="match status" value="1"/>
</dbReference>
<dbReference type="InterPro" id="IPR036390">
    <property type="entry name" value="WH_DNA-bd_sf"/>
</dbReference>
<evidence type="ECO:0000313" key="5">
    <source>
        <dbReference type="EMBL" id="MPY67164.1"/>
    </source>
</evidence>
<evidence type="ECO:0000313" key="6">
    <source>
        <dbReference type="Proteomes" id="UP000484842"/>
    </source>
</evidence>
<dbReference type="InterPro" id="IPR051011">
    <property type="entry name" value="Metal_resp_trans_reg"/>
</dbReference>
<dbReference type="GO" id="GO:0003700">
    <property type="term" value="F:DNA-binding transcription factor activity"/>
    <property type="evidence" value="ECO:0007669"/>
    <property type="project" value="InterPro"/>
</dbReference>
<dbReference type="EMBL" id="WBSL01000004">
    <property type="protein sequence ID" value="MPY67164.1"/>
    <property type="molecule type" value="Genomic_DNA"/>
</dbReference>
<protein>
    <submittedName>
        <fullName evidence="5">DUF2087 domain-containing protein</fullName>
    </submittedName>
</protein>
<gene>
    <name evidence="5" type="ORF">F8S09_10735</name>
</gene>
<sequence>MPRPRPRRAALAPRGGPVRASANDQAALFRALSHPARVTLLRLAWDDALSGEMLARLMNLAPATVSHHLSQLTEAGLMTVRQDGHHRLFGTNRPALDLTLSALVRGEAAPPTPEDPYRARVLRAFLKGGKLTRIPAQRKKRDVILRELAALFEPGRTYTEREVSDALAEYHPDFFTLRRELVGLGLLARDRGVYWRVTGEAAPRTPQMADDLTLRLPGTVE</sequence>
<dbReference type="PRINTS" id="PR00778">
    <property type="entry name" value="HTHARSR"/>
</dbReference>
<keyword evidence="1" id="KW-0805">Transcription regulation</keyword>
<dbReference type="InterPro" id="IPR001845">
    <property type="entry name" value="HTH_ArsR_DNA-bd_dom"/>
</dbReference>
<dbReference type="InterPro" id="IPR011991">
    <property type="entry name" value="ArsR-like_HTH"/>
</dbReference>
<dbReference type="InterPro" id="IPR036388">
    <property type="entry name" value="WH-like_DNA-bd_sf"/>
</dbReference>
<keyword evidence="2" id="KW-0238">DNA-binding</keyword>
<dbReference type="Gene3D" id="1.10.10.10">
    <property type="entry name" value="Winged helix-like DNA-binding domain superfamily/Winged helix DNA-binding domain"/>
    <property type="match status" value="1"/>
</dbReference>
<dbReference type="Proteomes" id="UP000484842">
    <property type="component" value="Unassembled WGS sequence"/>
</dbReference>
<organism evidence="5 6">
    <name type="scientific">Deinococcus terrestris</name>
    <dbReference type="NCBI Taxonomy" id="2651870"/>
    <lineage>
        <taxon>Bacteria</taxon>
        <taxon>Thermotogati</taxon>
        <taxon>Deinococcota</taxon>
        <taxon>Deinococci</taxon>
        <taxon>Deinococcales</taxon>
        <taxon>Deinococcaceae</taxon>
        <taxon>Deinococcus</taxon>
    </lineage>
</organism>
<dbReference type="SUPFAM" id="SSF46785">
    <property type="entry name" value="Winged helix' DNA-binding domain"/>
    <property type="match status" value="1"/>
</dbReference>
<evidence type="ECO:0000259" key="4">
    <source>
        <dbReference type="PROSITE" id="PS50987"/>
    </source>
</evidence>
<dbReference type="SMART" id="SM00418">
    <property type="entry name" value="HTH_ARSR"/>
    <property type="match status" value="1"/>
</dbReference>
<keyword evidence="6" id="KW-1185">Reference proteome</keyword>
<evidence type="ECO:0000256" key="2">
    <source>
        <dbReference type="ARBA" id="ARBA00023125"/>
    </source>
</evidence>
<dbReference type="PANTHER" id="PTHR43132:SF2">
    <property type="entry name" value="ARSENICAL RESISTANCE OPERON REPRESSOR ARSR-RELATED"/>
    <property type="match status" value="1"/>
</dbReference>
<dbReference type="AlphaFoldDB" id="A0A7X1TS71"/>
<dbReference type="CDD" id="cd00090">
    <property type="entry name" value="HTH_ARSR"/>
    <property type="match status" value="1"/>
</dbReference>
<comment type="caution">
    <text evidence="5">The sequence shown here is derived from an EMBL/GenBank/DDBJ whole genome shotgun (WGS) entry which is preliminary data.</text>
</comment>
<dbReference type="InterPro" id="IPR018656">
    <property type="entry name" value="DUF2087"/>
</dbReference>
<dbReference type="Pfam" id="PF09860">
    <property type="entry name" value="DUF2087"/>
    <property type="match status" value="1"/>
</dbReference>
<accession>A0A7X1TS71</accession>
<reference evidence="5 6" key="1">
    <citation type="submission" date="2019-10" db="EMBL/GenBank/DDBJ databases">
        <title>Deinococcus sp. isolated from soil.</title>
        <authorList>
            <person name="Li Y."/>
            <person name="Wang J."/>
        </authorList>
    </citation>
    <scope>NUCLEOTIDE SEQUENCE [LARGE SCALE GENOMIC DNA]</scope>
    <source>
        <strain evidence="5 6">SDU3-2</strain>
    </source>
</reference>